<name>A0A1X6Z4K9_9RHOB</name>
<organism evidence="2 3">
    <name type="scientific">Pseudooceanicola marinus</name>
    <dbReference type="NCBI Taxonomy" id="396013"/>
    <lineage>
        <taxon>Bacteria</taxon>
        <taxon>Pseudomonadati</taxon>
        <taxon>Pseudomonadota</taxon>
        <taxon>Alphaproteobacteria</taxon>
        <taxon>Rhodobacterales</taxon>
        <taxon>Paracoccaceae</taxon>
        <taxon>Pseudooceanicola</taxon>
    </lineage>
</organism>
<dbReference type="OrthoDB" id="9798763at2"/>
<dbReference type="SUPFAM" id="SSF56524">
    <property type="entry name" value="Oxidoreductase molybdopterin-binding domain"/>
    <property type="match status" value="1"/>
</dbReference>
<dbReference type="AlphaFoldDB" id="A0A1X6Z4K9"/>
<evidence type="ECO:0000256" key="1">
    <source>
        <dbReference type="SAM" id="SignalP"/>
    </source>
</evidence>
<proteinExistence type="predicted"/>
<dbReference type="InterPro" id="IPR036374">
    <property type="entry name" value="OxRdtase_Mopterin-bd_sf"/>
</dbReference>
<feature type="chain" id="PRO_5012507671" description="Oxidoreductase molybdopterin binding domain protein" evidence="1">
    <location>
        <begin position="25"/>
        <end position="169"/>
    </location>
</feature>
<dbReference type="Proteomes" id="UP000193963">
    <property type="component" value="Unassembled WGS sequence"/>
</dbReference>
<dbReference type="Gene3D" id="3.90.420.10">
    <property type="entry name" value="Oxidoreductase, molybdopterin-binding domain"/>
    <property type="match status" value="1"/>
</dbReference>
<gene>
    <name evidence="2" type="ORF">PSM7751_01813</name>
</gene>
<evidence type="ECO:0000313" key="2">
    <source>
        <dbReference type="EMBL" id="SLN39856.1"/>
    </source>
</evidence>
<reference evidence="2 3" key="1">
    <citation type="submission" date="2017-03" db="EMBL/GenBank/DDBJ databases">
        <authorList>
            <person name="Afonso C.L."/>
            <person name="Miller P.J."/>
            <person name="Scott M.A."/>
            <person name="Spackman E."/>
            <person name="Goraichik I."/>
            <person name="Dimitrov K.M."/>
            <person name="Suarez D.L."/>
            <person name="Swayne D.E."/>
        </authorList>
    </citation>
    <scope>NUCLEOTIDE SEQUENCE [LARGE SCALE GENOMIC DNA]</scope>
    <source>
        <strain evidence="2 3">CECT 7751</strain>
    </source>
</reference>
<feature type="signal peptide" evidence="1">
    <location>
        <begin position="1"/>
        <end position="24"/>
    </location>
</feature>
<keyword evidence="3" id="KW-1185">Reference proteome</keyword>
<evidence type="ECO:0000313" key="3">
    <source>
        <dbReference type="Proteomes" id="UP000193963"/>
    </source>
</evidence>
<accession>A0A1X6Z4K9</accession>
<evidence type="ECO:0008006" key="4">
    <source>
        <dbReference type="Google" id="ProtNLM"/>
    </source>
</evidence>
<keyword evidence="1" id="KW-0732">Signal</keyword>
<protein>
    <recommendedName>
        <fullName evidence="4">Oxidoreductase molybdopterin binding domain protein</fullName>
    </recommendedName>
</protein>
<dbReference type="EMBL" id="FWFN01000003">
    <property type="protein sequence ID" value="SLN39856.1"/>
    <property type="molecule type" value="Genomic_DNA"/>
</dbReference>
<sequence>MFPLRLRFALVPAMLAAVATALLAAPAAATEARGATLLTVTSETGEVLAELDLEALQEMPTQVYETTTIWTDGVQEFTGVPLADLIAEVAPDAQRISAKAINDYEIEMPRSGWEDGAPIVAYLNHGEEMSLRDKGPLWIIYPFDTDPAFRQEVIYARSIWQLDRITAFE</sequence>